<dbReference type="Pfam" id="PF00392">
    <property type="entry name" value="GntR"/>
    <property type="match status" value="1"/>
</dbReference>
<dbReference type="PROSITE" id="PS50949">
    <property type="entry name" value="HTH_GNTR"/>
    <property type="match status" value="1"/>
</dbReference>
<protein>
    <submittedName>
        <fullName evidence="5">GntR family transcriptional regulator</fullName>
    </submittedName>
</protein>
<dbReference type="InterPro" id="IPR000524">
    <property type="entry name" value="Tscrpt_reg_HTH_GntR"/>
</dbReference>
<dbReference type="Proteomes" id="UP001596310">
    <property type="component" value="Unassembled WGS sequence"/>
</dbReference>
<proteinExistence type="predicted"/>
<dbReference type="InterPro" id="IPR036388">
    <property type="entry name" value="WH-like_DNA-bd_sf"/>
</dbReference>
<dbReference type="PRINTS" id="PR00035">
    <property type="entry name" value="HTHGNTR"/>
</dbReference>
<dbReference type="InterPro" id="IPR036390">
    <property type="entry name" value="WH_DNA-bd_sf"/>
</dbReference>
<dbReference type="InterPro" id="IPR046335">
    <property type="entry name" value="LacI/GalR-like_sensor"/>
</dbReference>
<name>A0ABW1USQ1_9LACO</name>
<dbReference type="SMART" id="SM00345">
    <property type="entry name" value="HTH_GNTR"/>
    <property type="match status" value="1"/>
</dbReference>
<evidence type="ECO:0000256" key="3">
    <source>
        <dbReference type="ARBA" id="ARBA00023163"/>
    </source>
</evidence>
<dbReference type="CDD" id="cd01541">
    <property type="entry name" value="PBP1_AraR"/>
    <property type="match status" value="1"/>
</dbReference>
<gene>
    <name evidence="5" type="ORF">ACFQHW_10860</name>
</gene>
<dbReference type="Pfam" id="PF13377">
    <property type="entry name" value="Peripla_BP_3"/>
    <property type="match status" value="1"/>
</dbReference>
<dbReference type="Gene3D" id="1.10.10.10">
    <property type="entry name" value="Winged helix-like DNA-binding domain superfamily/Winged helix DNA-binding domain"/>
    <property type="match status" value="1"/>
</dbReference>
<accession>A0ABW1USQ1</accession>
<keyword evidence="3" id="KW-0804">Transcription</keyword>
<feature type="domain" description="HTH gntR-type" evidence="4">
    <location>
        <begin position="1"/>
        <end position="69"/>
    </location>
</feature>
<dbReference type="PANTHER" id="PTHR30146">
    <property type="entry name" value="LACI-RELATED TRANSCRIPTIONAL REPRESSOR"/>
    <property type="match status" value="1"/>
</dbReference>
<keyword evidence="1" id="KW-0805">Transcription regulation</keyword>
<comment type="caution">
    <text evidence="5">The sequence shown here is derived from an EMBL/GenBank/DDBJ whole genome shotgun (WGS) entry which is preliminary data.</text>
</comment>
<dbReference type="PRINTS" id="PR00037">
    <property type="entry name" value="HTHLACR"/>
</dbReference>
<dbReference type="Gene3D" id="3.40.50.2300">
    <property type="match status" value="2"/>
</dbReference>
<evidence type="ECO:0000259" key="4">
    <source>
        <dbReference type="PROSITE" id="PS50949"/>
    </source>
</evidence>
<sequence>MKKYKLIEKELETQILNNDFVTTGKLPTEAQLISRFSVSRQTVRRALSELELRGLIYKVQGGGTFVQNPENRQTAENSDSLFNKPMVAVMTAHISNYIFPPIISGIENVLNQNNVQLILSSTQDDSVIERKNLIQLLNDSSITGLIVEPTKSAFPSKNTDMYAALLRKGVKIVSIHSSLNTFQIPSFVMDDFSGGGQQAQSLLNNGHRNILGIFKTDDQQGQLRMAGAYSAIDQVDEHVDFRVLTFQSGHTEEEIGNYVKAIFTNDHDQRPTAIICYNDLCAISVIRALHELSIEIPNDVSIVSYDNSSLAHGLGLNLTGINHPKEKMGMDAASFLLKELSLKQPTEKKVQKKYPATLVMGNSIAPVTQNQH</sequence>
<evidence type="ECO:0000256" key="2">
    <source>
        <dbReference type="ARBA" id="ARBA00023125"/>
    </source>
</evidence>
<dbReference type="PANTHER" id="PTHR30146:SF150">
    <property type="entry name" value="ARABINOSE METABOLISM TRANSCRIPTIONAL REPRESSOR"/>
    <property type="match status" value="1"/>
</dbReference>
<dbReference type="InterPro" id="IPR001034">
    <property type="entry name" value="DeoR_HTH"/>
</dbReference>
<dbReference type="SUPFAM" id="SSF46785">
    <property type="entry name" value="Winged helix' DNA-binding domain"/>
    <property type="match status" value="1"/>
</dbReference>
<evidence type="ECO:0000256" key="1">
    <source>
        <dbReference type="ARBA" id="ARBA00023015"/>
    </source>
</evidence>
<reference evidence="6" key="1">
    <citation type="journal article" date="2019" name="Int. J. Syst. Evol. Microbiol.">
        <title>The Global Catalogue of Microorganisms (GCM) 10K type strain sequencing project: providing services to taxonomists for standard genome sequencing and annotation.</title>
        <authorList>
            <consortium name="The Broad Institute Genomics Platform"/>
            <consortium name="The Broad Institute Genome Sequencing Center for Infectious Disease"/>
            <person name="Wu L."/>
            <person name="Ma J."/>
        </authorList>
    </citation>
    <scope>NUCLEOTIDE SEQUENCE [LARGE SCALE GENOMIC DNA]</scope>
    <source>
        <strain evidence="6">CCM 8897</strain>
    </source>
</reference>
<keyword evidence="2" id="KW-0238">DNA-binding</keyword>
<dbReference type="SUPFAM" id="SSF53822">
    <property type="entry name" value="Periplasmic binding protein-like I"/>
    <property type="match status" value="1"/>
</dbReference>
<dbReference type="RefSeq" id="WP_125597369.1">
    <property type="nucleotide sequence ID" value="NZ_JBHSSM010000024.1"/>
</dbReference>
<dbReference type="EMBL" id="JBHSSM010000024">
    <property type="protein sequence ID" value="MFC6316063.1"/>
    <property type="molecule type" value="Genomic_DNA"/>
</dbReference>
<organism evidence="5 6">
    <name type="scientific">Lapidilactobacillus achengensis</name>
    <dbReference type="NCBI Taxonomy" id="2486000"/>
    <lineage>
        <taxon>Bacteria</taxon>
        <taxon>Bacillati</taxon>
        <taxon>Bacillota</taxon>
        <taxon>Bacilli</taxon>
        <taxon>Lactobacillales</taxon>
        <taxon>Lactobacillaceae</taxon>
        <taxon>Lapidilactobacillus</taxon>
    </lineage>
</organism>
<dbReference type="InterPro" id="IPR028082">
    <property type="entry name" value="Peripla_BP_I"/>
</dbReference>
<keyword evidence="6" id="KW-1185">Reference proteome</keyword>
<dbReference type="CDD" id="cd07377">
    <property type="entry name" value="WHTH_GntR"/>
    <property type="match status" value="1"/>
</dbReference>
<evidence type="ECO:0000313" key="6">
    <source>
        <dbReference type="Proteomes" id="UP001596310"/>
    </source>
</evidence>
<evidence type="ECO:0000313" key="5">
    <source>
        <dbReference type="EMBL" id="MFC6316063.1"/>
    </source>
</evidence>
<dbReference type="InterPro" id="IPR033532">
    <property type="entry name" value="AraR_ligand_bind_dom"/>
</dbReference>